<feature type="region of interest" description="Disordered" evidence="1">
    <location>
        <begin position="26"/>
        <end position="46"/>
    </location>
</feature>
<feature type="compositionally biased region" description="Low complexity" evidence="1">
    <location>
        <begin position="26"/>
        <end position="44"/>
    </location>
</feature>
<reference evidence="2 3" key="1">
    <citation type="submission" date="2019-03" db="EMBL/GenBank/DDBJ databases">
        <title>Draft genome sequence of Xylaria hypoxylon DSM 108379, a ubiquitous saprotrophic-parasitic fungi on hardwood.</title>
        <authorList>
            <person name="Buettner E."/>
            <person name="Leonhardt S."/>
            <person name="Gebauer A.M."/>
            <person name="Liers C."/>
            <person name="Hofrichter M."/>
            <person name="Kellner H."/>
        </authorList>
    </citation>
    <scope>NUCLEOTIDE SEQUENCE [LARGE SCALE GENOMIC DNA]</scope>
    <source>
        <strain evidence="2 3">DSM 108379</strain>
    </source>
</reference>
<dbReference type="OrthoDB" id="3434319at2759"/>
<gene>
    <name evidence="2" type="ORF">E0Z10_g7080</name>
</gene>
<comment type="caution">
    <text evidence="2">The sequence shown here is derived from an EMBL/GenBank/DDBJ whole genome shotgun (WGS) entry which is preliminary data.</text>
</comment>
<name>A0A4Z0YEP9_9PEZI</name>
<dbReference type="STRING" id="37992.A0A4Z0YEP9"/>
<sequence>MSEPETDRTPSLPFIGFPGINLAGGTSTSFGEGSSSREGNSQNRGIDENQLCIGTEQTYMQRLSQLDYELISLRGRLEQGVPQVIMQSLFEGTGKGNSSHSSVMNDILGGTTEFVDILSCLSKTLAPEIEPSSHSSTHISDSSSRRRSSSWSSSSSYDSDAADSTRRVINTPQLTLPSASEAADIELDTPALLLILASYGRLLRIYLIMFSHIYEHLRTISESDNPHMRPVLGLSISNYSARKTQSRLVSILVKFR</sequence>
<evidence type="ECO:0000256" key="1">
    <source>
        <dbReference type="SAM" id="MobiDB-lite"/>
    </source>
</evidence>
<feature type="region of interest" description="Disordered" evidence="1">
    <location>
        <begin position="129"/>
        <end position="164"/>
    </location>
</feature>
<proteinExistence type="predicted"/>
<dbReference type="EMBL" id="SKBN01000157">
    <property type="protein sequence ID" value="TGJ81687.1"/>
    <property type="molecule type" value="Genomic_DNA"/>
</dbReference>
<feature type="compositionally biased region" description="Low complexity" evidence="1">
    <location>
        <begin position="149"/>
        <end position="159"/>
    </location>
</feature>
<feature type="compositionally biased region" description="Low complexity" evidence="1">
    <location>
        <begin position="132"/>
        <end position="142"/>
    </location>
</feature>
<dbReference type="Proteomes" id="UP000297716">
    <property type="component" value="Unassembled WGS sequence"/>
</dbReference>
<keyword evidence="3" id="KW-1185">Reference proteome</keyword>
<protein>
    <submittedName>
        <fullName evidence="2">Uncharacterized protein</fullName>
    </submittedName>
</protein>
<accession>A0A4Z0YEP9</accession>
<evidence type="ECO:0000313" key="3">
    <source>
        <dbReference type="Proteomes" id="UP000297716"/>
    </source>
</evidence>
<feature type="region of interest" description="Disordered" evidence="1">
    <location>
        <begin position="1"/>
        <end position="20"/>
    </location>
</feature>
<organism evidence="2 3">
    <name type="scientific">Xylaria hypoxylon</name>
    <dbReference type="NCBI Taxonomy" id="37992"/>
    <lineage>
        <taxon>Eukaryota</taxon>
        <taxon>Fungi</taxon>
        <taxon>Dikarya</taxon>
        <taxon>Ascomycota</taxon>
        <taxon>Pezizomycotina</taxon>
        <taxon>Sordariomycetes</taxon>
        <taxon>Xylariomycetidae</taxon>
        <taxon>Xylariales</taxon>
        <taxon>Xylariaceae</taxon>
        <taxon>Xylaria</taxon>
    </lineage>
</organism>
<evidence type="ECO:0000313" key="2">
    <source>
        <dbReference type="EMBL" id="TGJ81687.1"/>
    </source>
</evidence>
<dbReference type="AlphaFoldDB" id="A0A4Z0YEP9"/>